<dbReference type="KEGG" id="gji:H1R19_14740"/>
<evidence type="ECO:0000313" key="2">
    <source>
        <dbReference type="Proteomes" id="UP000515663"/>
    </source>
</evidence>
<keyword evidence="2" id="KW-1185">Reference proteome</keyword>
<protein>
    <submittedName>
        <fullName evidence="1">Uncharacterized protein</fullName>
    </submittedName>
</protein>
<evidence type="ECO:0000313" key="1">
    <source>
        <dbReference type="EMBL" id="QMT00183.1"/>
    </source>
</evidence>
<dbReference type="AlphaFoldDB" id="A0A7D7LPQ3"/>
<dbReference type="EMBL" id="CP059491">
    <property type="protein sequence ID" value="QMT00183.1"/>
    <property type="molecule type" value="Genomic_DNA"/>
</dbReference>
<gene>
    <name evidence="1" type="ORF">H1R19_14740</name>
</gene>
<accession>A0A7D7LPQ3</accession>
<proteinExistence type="predicted"/>
<sequence length="161" mass="17098">MSSSSSSGSRDLNGRVVAQGRLARLRSRLRGDLQAGPLSLTDAVVTVAGSDDDAVASSAALDASSWRSEEEVILRHDLELPHGRLDDAVAVAALDGYEVISDERWGPAPEASAAGYAVVVVARVQRLDAMHLSQERSRMASLGSRHDGVARSWAVLQRPRG</sequence>
<dbReference type="Proteomes" id="UP000515663">
    <property type="component" value="Chromosome"/>
</dbReference>
<reference evidence="2" key="1">
    <citation type="submission" date="2020-07" db="EMBL/GenBank/DDBJ databases">
        <title>novel species isolated from the respiratory tract of Marmot.</title>
        <authorList>
            <person name="Zhang G."/>
        </authorList>
    </citation>
    <scope>NUCLEOTIDE SEQUENCE [LARGE SCALE GENOMIC DNA]</scope>
    <source>
        <strain evidence="2">686</strain>
    </source>
</reference>
<dbReference type="RefSeq" id="WP_219849417.1">
    <property type="nucleotide sequence ID" value="NZ_CP059491.1"/>
</dbReference>
<organism evidence="1 2">
    <name type="scientific">Gordonia jinghuaiqii</name>
    <dbReference type="NCBI Taxonomy" id="2758710"/>
    <lineage>
        <taxon>Bacteria</taxon>
        <taxon>Bacillati</taxon>
        <taxon>Actinomycetota</taxon>
        <taxon>Actinomycetes</taxon>
        <taxon>Mycobacteriales</taxon>
        <taxon>Gordoniaceae</taxon>
        <taxon>Gordonia</taxon>
    </lineage>
</organism>
<name>A0A7D7LPQ3_9ACTN</name>